<dbReference type="InterPro" id="IPR000719">
    <property type="entry name" value="Prot_kinase_dom"/>
</dbReference>
<reference evidence="4 5" key="1">
    <citation type="journal article" date="2022" name="bioRxiv">
        <title>Genomics of Preaxostyla Flagellates Illuminates Evolutionary Transitions and the Path Towards Mitochondrial Loss.</title>
        <authorList>
            <person name="Novak L.V.F."/>
            <person name="Treitli S.C."/>
            <person name="Pyrih J."/>
            <person name="Halakuc P."/>
            <person name="Pipaliya S.V."/>
            <person name="Vacek V."/>
            <person name="Brzon O."/>
            <person name="Soukal P."/>
            <person name="Eme L."/>
            <person name="Dacks J.B."/>
            <person name="Karnkowska A."/>
            <person name="Elias M."/>
            <person name="Hampl V."/>
        </authorList>
    </citation>
    <scope>NUCLEOTIDE SEQUENCE [LARGE SCALE GENOMIC DNA]</scope>
    <source>
        <strain evidence="4">NAU3</strain>
        <tissue evidence="4">Gut</tissue>
    </source>
</reference>
<feature type="transmembrane region" description="Helical" evidence="2">
    <location>
        <begin position="1707"/>
        <end position="1729"/>
    </location>
</feature>
<sequence length="2032" mass="219467">MNPLAKNMVSPICPTIFALCNSTFSLERIHFSSSNENPDTEAISDQNTDGRIAVLDSSDLTLSFCELSLRYSLSPFVIQHSDNSEGGQGTSLLINKCTLRSDSGMIRGLLELPANQSSHSGHTISIVGVAFSNTEIVGADGVSLSLRGAPASDGPVSVLSVSLIENRFQNMSTSRHIPNPIWAAGLTQRMVCCVVSETSSHLTGSTLRDVHFGGSLLCSNTSFSALLSSLDQNDAETGTVDMPDETSHDFVDGTRYTFTADSGGEATATVFTGCVFTGAKYPTNSVTLLKFTDFKGTVKLTKCRVLNVNVPSSSLVAVSNSAQQGGFTCTDCVFDQFNGSGSDCVFSFHDCQTISFTGCTFTDTVLPYSSGTTGAITISNDVSKVNIYNFLFSNNEFSHLMYRGIYLTNADYTSIRQSGEIKVTQCLFDDCHGDYGNGLGQHFFALTTITHCKFTSCSSNSGYGEGALSVYGYEICYISDIEVTDCHNSGGGGLHFNLRRPANLEHCTVKNCRSDNDGGGMCFTAYQTYLIIDCHFIDCSSAKSGGGVSVSNSYRTEIIKCSFTRCSGNEGSAILTSVSGNFVVTDCLIQNCSTHGFGGAIGYPLMSMIAPKLTLTRVIFAHNKADTQTIANPFVDVFLSMMKDAQMDITVEDCFTFDEGQLAGNILITPDPFSYTFHNLDIFETKGPKLTKTAGGLIDQYTGEVRISLGALVPLVEQEYDVTMTKEGAAGDVTMRVRIENGVTKPNWISNTETTVLEYSTKYTITKIVGVVPLSESTSNAVFKEPKVAWEFDLTATPSFVSFTTPSPPPILSVSCEDGLGTDHAWIQLTGMSIEEGTYTVALDGTTFTFDVTFSGPKDSNGQYKSSKASVRLFGAGSKLTFAKQYRLKSVTDKSTSIPVNLVGMIINFTTPVASSRLTTIGVMNLIGDQKDEVSVQLYGANLKATQYFIETSPSSEVSGEKLSVVFSESSGTLVGKVYSVSGNGVALEYGRTYSITKMTNAENDAVLFVPLSFTVPDEPARLANVSLTVDANMNTSTLTLTTRQLAAGEKYVVNLSGTPTEPSGSNEGDEVEFEVDGGDVIASRLDLYPTATIKFGHSYEVTSMTLKSGTEPILRNAGNCSFSTPAEPTRIENGTCRLNADRTKVIVEFTGRALKTGPYNVVVTHIGGSETYNLDGTLNSDGSIHCSHTASLNDPDFLIFEETYTITSATLDTKPILCNTGIDLTIPQPPKVTGAGFNFANSLNTTCSVTLTGTNLNLSGNYSVALQNGPTITVPFTADKTAISSTLLIGPVGCLQFSTTYTIARITRDDNADDVVVVVGEVTLKTEAKPTNLTIFVDEETGYTDSTCGDSTRPCPSVDASWRIASSISISKVQMRIVKSAVQAQSISIPSDGFLILTKAQLGGPTLRIPSTASAGESEGMVVVNGGSVDIREIVVLIENQSDSFVFLFGMNSSIQLTICSIVGSAQTSNSNTSSDDLCNWPSGMLRLLNCTSTVTSSQLTHLSQGAINLEGGRLTVESSAFHDNSPNSTAFPSFRRNIRCSGQGEVTIESLSGGDGLLAGTSAWVSEEECSLKGEHAQRDTPLFIPTLSDSSKCELDSKTKVFSVEVKGEVLIPCGLWLEVVEWTKDKKEGKNVTFELSLATCLSLTENLITLHLAQSLLSSLDTSLEWRGRLIFGNGVRSANSFVFQKSSADRLAQSVKQHMKWWLPLAIVIAAALLITIILVVLCRRRRKTQKSMKDNVSAEMDEEILEKLEDPEDRDTLGRTYFETSHRHLNSEGIPAEPPSVRRTTRKSEEMPSLGLEAVEVLVCGEASKVEIVLKKDTLFERLHGMTKQPVDAVEVGKAIVKGLRHLNKSDMFLVSLAKWTPHWILFDSKDRVCLRLNEETNQTQLDLNGYSVVTDEGERWRAPEQANGQLTVNAERASVFRLGLVLLEMRTGIVPFGEIDATNASRQLCSGLLPPHSQIDEDFMSIVHDCLTLTPADRPLLFEIEEKLAKYNTSHAGQTKEHKLMDAEPGDVFHSRPNESVVDH</sequence>
<feature type="region of interest" description="Disordered" evidence="1">
    <location>
        <begin position="2001"/>
        <end position="2032"/>
    </location>
</feature>
<keyword evidence="5" id="KW-1185">Reference proteome</keyword>
<protein>
    <recommendedName>
        <fullName evidence="3">Protein kinase domain-containing protein</fullName>
    </recommendedName>
</protein>
<dbReference type="EMBL" id="JARBJD010000193">
    <property type="protein sequence ID" value="KAK2947684.1"/>
    <property type="molecule type" value="Genomic_DNA"/>
</dbReference>
<keyword evidence="2" id="KW-0812">Transmembrane</keyword>
<dbReference type="SUPFAM" id="SSF56112">
    <property type="entry name" value="Protein kinase-like (PK-like)"/>
    <property type="match status" value="1"/>
</dbReference>
<feature type="domain" description="Protein kinase" evidence="3">
    <location>
        <begin position="1671"/>
        <end position="2013"/>
    </location>
</feature>
<dbReference type="PROSITE" id="PS50011">
    <property type="entry name" value="PROTEIN_KINASE_DOM"/>
    <property type="match status" value="1"/>
</dbReference>
<evidence type="ECO:0000256" key="2">
    <source>
        <dbReference type="SAM" id="Phobius"/>
    </source>
</evidence>
<gene>
    <name evidence="4" type="ORF">BLNAU_17354</name>
</gene>
<comment type="caution">
    <text evidence="4">The sequence shown here is derived from an EMBL/GenBank/DDBJ whole genome shotgun (WGS) entry which is preliminary data.</text>
</comment>
<accession>A0ABQ9X7J0</accession>
<dbReference type="Proteomes" id="UP001281761">
    <property type="component" value="Unassembled WGS sequence"/>
</dbReference>
<dbReference type="InterPro" id="IPR011009">
    <property type="entry name" value="Kinase-like_dom_sf"/>
</dbReference>
<feature type="compositionally biased region" description="Basic and acidic residues" evidence="1">
    <location>
        <begin position="2006"/>
        <end position="2032"/>
    </location>
</feature>
<evidence type="ECO:0000256" key="1">
    <source>
        <dbReference type="SAM" id="MobiDB-lite"/>
    </source>
</evidence>
<dbReference type="Gene3D" id="1.10.510.10">
    <property type="entry name" value="Transferase(Phosphotransferase) domain 1"/>
    <property type="match status" value="1"/>
</dbReference>
<dbReference type="InterPro" id="IPR006626">
    <property type="entry name" value="PbH1"/>
</dbReference>
<evidence type="ECO:0000259" key="3">
    <source>
        <dbReference type="PROSITE" id="PS50011"/>
    </source>
</evidence>
<evidence type="ECO:0000313" key="4">
    <source>
        <dbReference type="EMBL" id="KAK2947684.1"/>
    </source>
</evidence>
<keyword evidence="2" id="KW-1133">Transmembrane helix</keyword>
<dbReference type="InterPro" id="IPR011050">
    <property type="entry name" value="Pectin_lyase_fold/virulence"/>
</dbReference>
<organism evidence="4 5">
    <name type="scientific">Blattamonas nauphoetae</name>
    <dbReference type="NCBI Taxonomy" id="2049346"/>
    <lineage>
        <taxon>Eukaryota</taxon>
        <taxon>Metamonada</taxon>
        <taxon>Preaxostyla</taxon>
        <taxon>Oxymonadida</taxon>
        <taxon>Blattamonas</taxon>
    </lineage>
</organism>
<proteinExistence type="predicted"/>
<evidence type="ECO:0000313" key="5">
    <source>
        <dbReference type="Proteomes" id="UP001281761"/>
    </source>
</evidence>
<keyword evidence="2" id="KW-0472">Membrane</keyword>
<name>A0ABQ9X7J0_9EUKA</name>
<dbReference type="SMART" id="SM00710">
    <property type="entry name" value="PbH1"/>
    <property type="match status" value="7"/>
</dbReference>
<dbReference type="SUPFAM" id="SSF51126">
    <property type="entry name" value="Pectin lyase-like"/>
    <property type="match status" value="1"/>
</dbReference>